<feature type="active site" description="Charge relay system" evidence="5">
    <location>
        <position position="369"/>
    </location>
</feature>
<dbReference type="GO" id="GO:0006508">
    <property type="term" value="P:proteolysis"/>
    <property type="evidence" value="ECO:0007669"/>
    <property type="project" value="UniProtKB-KW"/>
</dbReference>
<gene>
    <name evidence="9" type="ORF">DAERI_040029</name>
</gene>
<evidence type="ECO:0000256" key="7">
    <source>
        <dbReference type="SAM" id="SignalP"/>
    </source>
</evidence>
<feature type="active site" description="Charge relay system" evidence="5">
    <location>
        <position position="217"/>
    </location>
</feature>
<dbReference type="Pfam" id="PF00082">
    <property type="entry name" value="Peptidase_S8"/>
    <property type="match status" value="1"/>
</dbReference>
<dbReference type="InterPro" id="IPR023828">
    <property type="entry name" value="Peptidase_S8_Ser-AS"/>
</dbReference>
<comment type="caution">
    <text evidence="9">The sequence shown here is derived from an EMBL/GenBank/DDBJ whole genome shotgun (WGS) entry which is preliminary data.</text>
</comment>
<organism evidence="9 10">
    <name type="scientific">Deinococcus aerius</name>
    <dbReference type="NCBI Taxonomy" id="200253"/>
    <lineage>
        <taxon>Bacteria</taxon>
        <taxon>Thermotogati</taxon>
        <taxon>Deinococcota</taxon>
        <taxon>Deinococci</taxon>
        <taxon>Deinococcales</taxon>
        <taxon>Deinococcaceae</taxon>
        <taxon>Deinococcus</taxon>
    </lineage>
</organism>
<dbReference type="PROSITE" id="PS51257">
    <property type="entry name" value="PROKAR_LIPOPROTEIN"/>
    <property type="match status" value="1"/>
</dbReference>
<keyword evidence="2 5" id="KW-0645">Protease</keyword>
<dbReference type="PANTHER" id="PTHR43399:SF4">
    <property type="entry name" value="CELL WALL-ASSOCIATED PROTEASE"/>
    <property type="match status" value="1"/>
</dbReference>
<dbReference type="GO" id="GO:0004252">
    <property type="term" value="F:serine-type endopeptidase activity"/>
    <property type="evidence" value="ECO:0007669"/>
    <property type="project" value="UniProtKB-UniRule"/>
</dbReference>
<dbReference type="InterPro" id="IPR000209">
    <property type="entry name" value="Peptidase_S8/S53_dom"/>
</dbReference>
<comment type="similarity">
    <text evidence="1 5 6">Belongs to the peptidase S8 family.</text>
</comment>
<evidence type="ECO:0000256" key="2">
    <source>
        <dbReference type="ARBA" id="ARBA00022670"/>
    </source>
</evidence>
<evidence type="ECO:0000313" key="10">
    <source>
        <dbReference type="Proteomes" id="UP000236569"/>
    </source>
</evidence>
<dbReference type="EMBL" id="BFAG01000004">
    <property type="protein sequence ID" value="GBF05269.1"/>
    <property type="molecule type" value="Genomic_DNA"/>
</dbReference>
<feature type="active site" description="Charge relay system" evidence="5">
    <location>
        <position position="174"/>
    </location>
</feature>
<protein>
    <submittedName>
        <fullName evidence="9">Peptidase S8, subtilisin</fullName>
    </submittedName>
</protein>
<dbReference type="PRINTS" id="PR00723">
    <property type="entry name" value="SUBTILISIN"/>
</dbReference>
<feature type="signal peptide" evidence="7">
    <location>
        <begin position="1"/>
        <end position="20"/>
    </location>
</feature>
<dbReference type="InterPro" id="IPR023827">
    <property type="entry name" value="Peptidase_S8_Asp-AS"/>
</dbReference>
<reference evidence="10" key="1">
    <citation type="submission" date="2018-01" db="EMBL/GenBank/DDBJ databases">
        <title>Draft Genome Sequence of the Radioresistant Bacterium Deinococcus aerius TR0125, Isolated from the Higher Atmosphere above Japan.</title>
        <authorList>
            <person name="Satoh K."/>
            <person name="Arai H."/>
            <person name="Sanzen T."/>
            <person name="Kawaguchi Y."/>
            <person name="Hayashi H."/>
            <person name="Yokobori S."/>
            <person name="Yamagishi A."/>
            <person name="Oono Y."/>
            <person name="Narumi I."/>
        </authorList>
    </citation>
    <scope>NUCLEOTIDE SEQUENCE [LARGE SCALE GENOMIC DNA]</scope>
    <source>
        <strain evidence="10">TR0125</strain>
    </source>
</reference>
<evidence type="ECO:0000256" key="6">
    <source>
        <dbReference type="RuleBase" id="RU003355"/>
    </source>
</evidence>
<dbReference type="SUPFAM" id="SSF52743">
    <property type="entry name" value="Subtilisin-like"/>
    <property type="match status" value="1"/>
</dbReference>
<keyword evidence="10" id="KW-1185">Reference proteome</keyword>
<dbReference type="PROSITE" id="PS00136">
    <property type="entry name" value="SUBTILASE_ASP"/>
    <property type="match status" value="1"/>
</dbReference>
<dbReference type="InterPro" id="IPR015500">
    <property type="entry name" value="Peptidase_S8_subtilisin-rel"/>
</dbReference>
<feature type="chain" id="PRO_5014329233" evidence="7">
    <location>
        <begin position="21"/>
        <end position="435"/>
    </location>
</feature>
<keyword evidence="4 5" id="KW-0720">Serine protease</keyword>
<keyword evidence="7" id="KW-0732">Signal</keyword>
<evidence type="ECO:0000259" key="8">
    <source>
        <dbReference type="Pfam" id="PF00082"/>
    </source>
</evidence>
<proteinExistence type="inferred from homology"/>
<evidence type="ECO:0000256" key="3">
    <source>
        <dbReference type="ARBA" id="ARBA00022801"/>
    </source>
</evidence>
<dbReference type="InterPro" id="IPR051048">
    <property type="entry name" value="Peptidase_S8/S53_subtilisin"/>
</dbReference>
<dbReference type="PROSITE" id="PS51892">
    <property type="entry name" value="SUBTILASE"/>
    <property type="match status" value="1"/>
</dbReference>
<dbReference type="InterPro" id="IPR036852">
    <property type="entry name" value="Peptidase_S8/S53_dom_sf"/>
</dbReference>
<dbReference type="PROSITE" id="PS00138">
    <property type="entry name" value="SUBTILASE_SER"/>
    <property type="match status" value="1"/>
</dbReference>
<evidence type="ECO:0000256" key="1">
    <source>
        <dbReference type="ARBA" id="ARBA00011073"/>
    </source>
</evidence>
<dbReference type="Gene3D" id="3.40.50.200">
    <property type="entry name" value="Peptidase S8/S53 domain"/>
    <property type="match status" value="1"/>
</dbReference>
<evidence type="ECO:0000313" key="9">
    <source>
        <dbReference type="EMBL" id="GBF05269.1"/>
    </source>
</evidence>
<dbReference type="PANTHER" id="PTHR43399">
    <property type="entry name" value="SUBTILISIN-RELATED"/>
    <property type="match status" value="1"/>
</dbReference>
<keyword evidence="3 5" id="KW-0378">Hydrolase</keyword>
<dbReference type="Proteomes" id="UP000236569">
    <property type="component" value="Unassembled WGS sequence"/>
</dbReference>
<accession>A0A2I9CTY4</accession>
<dbReference type="RefSeq" id="WP_103128722.1">
    <property type="nucleotide sequence ID" value="NZ_BFAG01000004.1"/>
</dbReference>
<name>A0A2I9CTY4_9DEIO</name>
<evidence type="ECO:0000256" key="5">
    <source>
        <dbReference type="PROSITE-ProRule" id="PRU01240"/>
    </source>
</evidence>
<feature type="domain" description="Peptidase S8/S53" evidence="8">
    <location>
        <begin position="166"/>
        <end position="384"/>
    </location>
</feature>
<dbReference type="OrthoDB" id="9790784at2"/>
<evidence type="ECO:0000256" key="4">
    <source>
        <dbReference type="ARBA" id="ARBA00022825"/>
    </source>
</evidence>
<dbReference type="AlphaFoldDB" id="A0A2I9CTY4"/>
<sequence>MKPRSLVQGALGLCTAALIAGCSQSPGTPAAQAYRPAYILQVPVTAQDTTQELEGRYGGKVVELNTQEGYAVLGLDQAAAKTQNLRAQALGDGPVAEPNLNQFQGGALALMAGSRSIWMGGEWQAWAGGSRSIWMGGQYAPLVQNTQSLQQIKLENAQKLAPNLAAGVKVAVIDTGIDLNHPAFAGALAPSTEWKDFYGNDNLPQEEGILGVGGYGHGTAVASIILQVAPKATILPLRVLGPNGEGDTLQVANAIKYAVAQKARVINLSLGSTTKSDAVQSAIQAATTAGVLVVSSAGNDNTPTITYPAVTADDKGPLGERSLSVGSVNSLNLKSSFSNYSPDLELSAPGENIFAAGPGNLLVAWSGTSMAAPMAAGGLALALGQTLAVDIKDVTRKMAENGFDLYSSGLNSAYKDKLGKRRLDLELFLKSTIRY</sequence>